<sequence>MRIGVGLPAMVPGTRGADLLGWAVTAEARGFSTLGVLDRIVYPNHEPLTTLAVAAGATRRIRLSTTVLLGATRNPAVLAKQAATLHELSGGRLELGLAAGGRRDDFDVTGTSFTRRGRNLDELITTVRRTWRDGEIGPTPATPPPVLLGGHSEAAVRRAAAIADGWISGSGSAEPYADRLTRLRKAWADAGRTDEPRLVALAYFALGPDGSTLARAYLGGCYRGMGRYAERVIGETLLTREALARTAAEYADAGCQELVLFPCSAELRQLDLLTEALSGTGLLGAGLS</sequence>
<dbReference type="PANTHER" id="PTHR42847:SF4">
    <property type="entry name" value="ALKANESULFONATE MONOOXYGENASE-RELATED"/>
    <property type="match status" value="1"/>
</dbReference>
<dbReference type="eggNOG" id="COG2141">
    <property type="taxonomic scope" value="Bacteria"/>
</dbReference>
<dbReference type="HOGENOM" id="CLU_027853_7_2_11"/>
<dbReference type="AlphaFoldDB" id="A0A0H3DC35"/>
<dbReference type="InterPro" id="IPR011251">
    <property type="entry name" value="Luciferase-like_dom"/>
</dbReference>
<dbReference type="PATRIC" id="fig|749927.5.peg.5642"/>
<dbReference type="InterPro" id="IPR036661">
    <property type="entry name" value="Luciferase-like_sf"/>
</dbReference>
<keyword evidence="4 6" id="KW-0503">Monooxygenase</keyword>
<keyword evidence="3" id="KW-0560">Oxidoreductase</keyword>
<name>A0A0H3DC35_AMYMU</name>
<feature type="domain" description="Luciferase-like" evidence="5">
    <location>
        <begin position="14"/>
        <end position="235"/>
    </location>
</feature>
<protein>
    <submittedName>
        <fullName evidence="6">Putative monooxygenase</fullName>
    </submittedName>
</protein>
<reference evidence="6 7" key="1">
    <citation type="journal article" date="2010" name="Cell Res.">
        <title>Complete genome sequence of the rifamycin SV-producing Amycolatopsis mediterranei U32 revealed its genetic characteristics in phylogeny and metabolism.</title>
        <authorList>
            <person name="Zhao W."/>
            <person name="Zhong Y."/>
            <person name="Yuan H."/>
            <person name="Wang J."/>
            <person name="Zheng H."/>
            <person name="Wang Y."/>
            <person name="Cen X."/>
            <person name="Xu F."/>
            <person name="Bai J."/>
            <person name="Han X."/>
            <person name="Lu G."/>
            <person name="Zhu Y."/>
            <person name="Shao Z."/>
            <person name="Yan H."/>
            <person name="Li C."/>
            <person name="Peng N."/>
            <person name="Zhang Z."/>
            <person name="Zhang Y."/>
            <person name="Lin W."/>
            <person name="Fan Y."/>
            <person name="Qin Z."/>
            <person name="Hu Y."/>
            <person name="Zhu B."/>
            <person name="Wang S."/>
            <person name="Ding X."/>
            <person name="Zhao G.P."/>
        </authorList>
    </citation>
    <scope>NUCLEOTIDE SEQUENCE [LARGE SCALE GENOMIC DNA]</scope>
    <source>
        <strain evidence="7">U-32</strain>
    </source>
</reference>
<evidence type="ECO:0000256" key="3">
    <source>
        <dbReference type="ARBA" id="ARBA00023002"/>
    </source>
</evidence>
<dbReference type="KEGG" id="amd:AMED_5444"/>
<gene>
    <name evidence="6" type="ordered locus">AMED_5444</name>
</gene>
<dbReference type="Gene3D" id="3.20.20.30">
    <property type="entry name" value="Luciferase-like domain"/>
    <property type="match status" value="1"/>
</dbReference>
<proteinExistence type="predicted"/>
<evidence type="ECO:0000313" key="7">
    <source>
        <dbReference type="Proteomes" id="UP000000328"/>
    </source>
</evidence>
<evidence type="ECO:0000256" key="1">
    <source>
        <dbReference type="ARBA" id="ARBA00022630"/>
    </source>
</evidence>
<dbReference type="EMBL" id="CP002000">
    <property type="protein sequence ID" value="ADJ47204.1"/>
    <property type="molecule type" value="Genomic_DNA"/>
</dbReference>
<dbReference type="GeneID" id="92873152"/>
<evidence type="ECO:0000259" key="5">
    <source>
        <dbReference type="Pfam" id="PF00296"/>
    </source>
</evidence>
<evidence type="ECO:0000256" key="2">
    <source>
        <dbReference type="ARBA" id="ARBA00022643"/>
    </source>
</evidence>
<accession>A0A0H3DC35</accession>
<keyword evidence="1" id="KW-0285">Flavoprotein</keyword>
<dbReference type="GO" id="GO:0008726">
    <property type="term" value="F:alkanesulfonate monooxygenase activity"/>
    <property type="evidence" value="ECO:0007669"/>
    <property type="project" value="TreeGrafter"/>
</dbReference>
<dbReference type="Proteomes" id="UP000000328">
    <property type="component" value="Chromosome"/>
</dbReference>
<dbReference type="RefSeq" id="WP_013227264.1">
    <property type="nucleotide sequence ID" value="NC_014318.1"/>
</dbReference>
<dbReference type="GO" id="GO:0046306">
    <property type="term" value="P:alkanesulfonate catabolic process"/>
    <property type="evidence" value="ECO:0007669"/>
    <property type="project" value="TreeGrafter"/>
</dbReference>
<dbReference type="OrthoDB" id="5723200at2"/>
<keyword evidence="2" id="KW-0288">FMN</keyword>
<organism evidence="6 7">
    <name type="scientific">Amycolatopsis mediterranei (strain U-32)</name>
    <dbReference type="NCBI Taxonomy" id="749927"/>
    <lineage>
        <taxon>Bacteria</taxon>
        <taxon>Bacillati</taxon>
        <taxon>Actinomycetota</taxon>
        <taxon>Actinomycetes</taxon>
        <taxon>Pseudonocardiales</taxon>
        <taxon>Pseudonocardiaceae</taxon>
        <taxon>Amycolatopsis</taxon>
    </lineage>
</organism>
<evidence type="ECO:0000313" key="6">
    <source>
        <dbReference type="EMBL" id="ADJ47204.1"/>
    </source>
</evidence>
<dbReference type="InterPro" id="IPR050172">
    <property type="entry name" value="SsuD_RutA_monooxygenase"/>
</dbReference>
<dbReference type="SUPFAM" id="SSF51679">
    <property type="entry name" value="Bacterial luciferase-like"/>
    <property type="match status" value="1"/>
</dbReference>
<evidence type="ECO:0000256" key="4">
    <source>
        <dbReference type="ARBA" id="ARBA00023033"/>
    </source>
</evidence>
<dbReference type="Pfam" id="PF00296">
    <property type="entry name" value="Bac_luciferase"/>
    <property type="match status" value="1"/>
</dbReference>
<dbReference type="PANTHER" id="PTHR42847">
    <property type="entry name" value="ALKANESULFONATE MONOOXYGENASE"/>
    <property type="match status" value="1"/>
</dbReference>